<dbReference type="GO" id="GO:0005783">
    <property type="term" value="C:endoplasmic reticulum"/>
    <property type="evidence" value="ECO:0007669"/>
    <property type="project" value="TreeGrafter"/>
</dbReference>
<evidence type="ECO:0000256" key="7">
    <source>
        <dbReference type="ARBA" id="ARBA00022737"/>
    </source>
</evidence>
<evidence type="ECO:0000256" key="4">
    <source>
        <dbReference type="ARBA" id="ARBA00022448"/>
    </source>
</evidence>
<evidence type="ECO:0000256" key="3">
    <source>
        <dbReference type="ARBA" id="ARBA00006996"/>
    </source>
</evidence>
<keyword evidence="4" id="KW-0813">Transport</keyword>
<evidence type="ECO:0000256" key="9">
    <source>
        <dbReference type="ARBA" id="ARBA00022989"/>
    </source>
</evidence>
<dbReference type="Gene3D" id="2.60.40.150">
    <property type="entry name" value="C2 domain"/>
    <property type="match status" value="2"/>
</dbReference>
<dbReference type="STRING" id="981085.W9SSW6"/>
<dbReference type="EMBL" id="KE346040">
    <property type="protein sequence ID" value="EXC25024.1"/>
    <property type="molecule type" value="Genomic_DNA"/>
</dbReference>
<dbReference type="InterPro" id="IPR031468">
    <property type="entry name" value="SMP_LBD"/>
</dbReference>
<accession>W9SSW6</accession>
<evidence type="ECO:0000256" key="1">
    <source>
        <dbReference type="ARBA" id="ARBA00001913"/>
    </source>
</evidence>
<sequence>MGILSIITGVFGFGVGTSIGLVIGYYMFIYFQPTDVKDPIIRPLVEQDSKTLQRLLPEIPLWVKMPDYDRVDWLNRFIEIMWPYLEKAICKTVQTIAKPIIAEQIPKYKIDSVDFEALTLGSLPPTFQGMKVYVTDEKELIMEPALRWAGNPNIIVAVKAFGLRATVQVVDLQVFACPRITLKPLVPTFPCFAKIVVSLMEKPHVDFGLKLLGADAMSIPGLYRFVQELIKDQVANMYLWPKALEVQIMDPAKAMKKPVGILSVKVLRAMKLKKKDLLGASDPYVKLKLTEDNLPAKKTTVKHKNLNPEWIEEFNMVVKDPESQALELNVYDWEQVGAHDKMGMNVVPLKELTPDEPKVLTLDLLKNMDPNDALNEKSHGQIVVEMTYKPFKEDEVPDDEDSNMVQKAPEGTPAGGGLLVIMVHEAEDVEGKNHTNPYVRLLFRGEEKRTKHVKKNRDPRWEEEFAFTLDEPPINDRLHVEVLSASSRMGLLHPKETLGYVEIQLADVVNNRRINEKYHLIDSKNGKIQIELQWRTA</sequence>
<evidence type="ECO:0000256" key="8">
    <source>
        <dbReference type="ARBA" id="ARBA00022837"/>
    </source>
</evidence>
<dbReference type="PRINTS" id="PR00360">
    <property type="entry name" value="C2DOMAIN"/>
</dbReference>
<dbReference type="InterPro" id="IPR000008">
    <property type="entry name" value="C2_dom"/>
</dbReference>
<dbReference type="SMART" id="SM00239">
    <property type="entry name" value="C2"/>
    <property type="match status" value="2"/>
</dbReference>
<keyword evidence="9 13" id="KW-1133">Transmembrane helix</keyword>
<name>W9SSW6_9ROSA</name>
<organism evidence="16 17">
    <name type="scientific">Morus notabilis</name>
    <dbReference type="NCBI Taxonomy" id="981085"/>
    <lineage>
        <taxon>Eukaryota</taxon>
        <taxon>Viridiplantae</taxon>
        <taxon>Streptophyta</taxon>
        <taxon>Embryophyta</taxon>
        <taxon>Tracheophyta</taxon>
        <taxon>Spermatophyta</taxon>
        <taxon>Magnoliopsida</taxon>
        <taxon>eudicotyledons</taxon>
        <taxon>Gunneridae</taxon>
        <taxon>Pentapetalae</taxon>
        <taxon>rosids</taxon>
        <taxon>fabids</taxon>
        <taxon>Rosales</taxon>
        <taxon>Moraceae</taxon>
        <taxon>Moreae</taxon>
        <taxon>Morus</taxon>
    </lineage>
</organism>
<evidence type="ECO:0000256" key="12">
    <source>
        <dbReference type="ARBA" id="ARBA00023136"/>
    </source>
</evidence>
<reference evidence="17" key="1">
    <citation type="submission" date="2013-01" db="EMBL/GenBank/DDBJ databases">
        <title>Draft Genome Sequence of a Mulberry Tree, Morus notabilis C.K. Schneid.</title>
        <authorList>
            <person name="He N."/>
            <person name="Zhao S."/>
        </authorList>
    </citation>
    <scope>NUCLEOTIDE SEQUENCE</scope>
</reference>
<keyword evidence="11" id="KW-0446">Lipid-binding</keyword>
<dbReference type="InterPro" id="IPR039010">
    <property type="entry name" value="Synaptotagmin_SMP"/>
</dbReference>
<dbReference type="SUPFAM" id="SSF49562">
    <property type="entry name" value="C2 domain (Calcium/lipid-binding domain, CaLB)"/>
    <property type="match status" value="2"/>
</dbReference>
<dbReference type="Pfam" id="PF00168">
    <property type="entry name" value="C2"/>
    <property type="match status" value="2"/>
</dbReference>
<evidence type="ECO:0000313" key="16">
    <source>
        <dbReference type="EMBL" id="EXC25024.1"/>
    </source>
</evidence>
<keyword evidence="5 13" id="KW-0812">Transmembrane</keyword>
<dbReference type="AlphaFoldDB" id="W9SSW6"/>
<dbReference type="OrthoDB" id="67700at2759"/>
<dbReference type="FunFam" id="2.60.40.150:FF:000102">
    <property type="entry name" value="Synaptotagmin-2 isoform A"/>
    <property type="match status" value="1"/>
</dbReference>
<dbReference type="GO" id="GO:0016020">
    <property type="term" value="C:membrane"/>
    <property type="evidence" value="ECO:0007669"/>
    <property type="project" value="UniProtKB-SubCell"/>
</dbReference>
<dbReference type="eggNOG" id="KOG1012">
    <property type="taxonomic scope" value="Eukaryota"/>
</dbReference>
<keyword evidence="7" id="KW-0677">Repeat</keyword>
<comment type="similarity">
    <text evidence="3">Belongs to the synaptotagmin family.</text>
</comment>
<protein>
    <submittedName>
        <fullName evidence="16">Extended synaptotagmin-3</fullName>
    </submittedName>
</protein>
<dbReference type="Proteomes" id="UP000030645">
    <property type="component" value="Unassembled WGS sequence"/>
</dbReference>
<dbReference type="PANTHER" id="PTHR10774">
    <property type="entry name" value="EXTENDED SYNAPTOTAGMIN-RELATED"/>
    <property type="match status" value="1"/>
</dbReference>
<evidence type="ECO:0000256" key="5">
    <source>
        <dbReference type="ARBA" id="ARBA00022692"/>
    </source>
</evidence>
<feature type="transmembrane region" description="Helical" evidence="13">
    <location>
        <begin position="6"/>
        <end position="28"/>
    </location>
</feature>
<feature type="domain" description="C2" evidence="14">
    <location>
        <begin position="240"/>
        <end position="362"/>
    </location>
</feature>
<dbReference type="KEGG" id="mnt:21404733"/>
<evidence type="ECO:0000259" key="15">
    <source>
        <dbReference type="PROSITE" id="PS51847"/>
    </source>
</evidence>
<dbReference type="PROSITE" id="PS51847">
    <property type="entry name" value="SMP"/>
    <property type="match status" value="1"/>
</dbReference>
<evidence type="ECO:0000256" key="2">
    <source>
        <dbReference type="ARBA" id="ARBA00004167"/>
    </source>
</evidence>
<comment type="cofactor">
    <cofactor evidence="1">
        <name>Ca(2+)</name>
        <dbReference type="ChEBI" id="CHEBI:29108"/>
    </cofactor>
</comment>
<evidence type="ECO:0000256" key="6">
    <source>
        <dbReference type="ARBA" id="ARBA00022723"/>
    </source>
</evidence>
<proteinExistence type="inferred from homology"/>
<keyword evidence="8" id="KW-0106">Calcium</keyword>
<dbReference type="PANTHER" id="PTHR10774:SF188">
    <property type="entry name" value="SYNAPTOTAGMIN-2"/>
    <property type="match status" value="1"/>
</dbReference>
<dbReference type="Pfam" id="PF17047">
    <property type="entry name" value="SMP_LBD"/>
    <property type="match status" value="1"/>
</dbReference>
<dbReference type="GO" id="GO:0006869">
    <property type="term" value="P:lipid transport"/>
    <property type="evidence" value="ECO:0007669"/>
    <property type="project" value="UniProtKB-KW"/>
</dbReference>
<dbReference type="GO" id="GO:0046872">
    <property type="term" value="F:metal ion binding"/>
    <property type="evidence" value="ECO:0007669"/>
    <property type="project" value="UniProtKB-KW"/>
</dbReference>
<dbReference type="FunFam" id="2.60.40.150:FF:000066">
    <property type="entry name" value="Extended synaptotagmin-2"/>
    <property type="match status" value="1"/>
</dbReference>
<evidence type="ECO:0000313" key="17">
    <source>
        <dbReference type="Proteomes" id="UP000030645"/>
    </source>
</evidence>
<dbReference type="InterPro" id="IPR045050">
    <property type="entry name" value="Synaptotagmin_plant"/>
</dbReference>
<dbReference type="PROSITE" id="PS50004">
    <property type="entry name" value="C2"/>
    <property type="match status" value="2"/>
</dbReference>
<gene>
    <name evidence="16" type="ORF">L484_021894</name>
</gene>
<feature type="domain" description="C2" evidence="14">
    <location>
        <begin position="398"/>
        <end position="518"/>
    </location>
</feature>
<dbReference type="CDD" id="cd00030">
    <property type="entry name" value="C2"/>
    <property type="match status" value="1"/>
</dbReference>
<feature type="domain" description="SMP-LTD" evidence="15">
    <location>
        <begin position="67"/>
        <end position="249"/>
    </location>
</feature>
<keyword evidence="6" id="KW-0479">Metal-binding</keyword>
<keyword evidence="10" id="KW-0445">Lipid transport</keyword>
<comment type="subcellular location">
    <subcellularLocation>
        <location evidence="2">Membrane</location>
        <topology evidence="2">Single-pass membrane protein</topology>
    </subcellularLocation>
</comment>
<dbReference type="CDD" id="cd21677">
    <property type="entry name" value="SMP_SYT"/>
    <property type="match status" value="1"/>
</dbReference>
<evidence type="ECO:0000256" key="11">
    <source>
        <dbReference type="ARBA" id="ARBA00023121"/>
    </source>
</evidence>
<evidence type="ECO:0000259" key="14">
    <source>
        <dbReference type="PROSITE" id="PS50004"/>
    </source>
</evidence>
<keyword evidence="17" id="KW-1185">Reference proteome</keyword>
<dbReference type="InterPro" id="IPR035892">
    <property type="entry name" value="C2_domain_sf"/>
</dbReference>
<evidence type="ECO:0000256" key="13">
    <source>
        <dbReference type="SAM" id="Phobius"/>
    </source>
</evidence>
<evidence type="ECO:0000256" key="10">
    <source>
        <dbReference type="ARBA" id="ARBA00023055"/>
    </source>
</evidence>
<dbReference type="GO" id="GO:0008289">
    <property type="term" value="F:lipid binding"/>
    <property type="evidence" value="ECO:0007669"/>
    <property type="project" value="UniProtKB-KW"/>
</dbReference>
<keyword evidence="12 13" id="KW-0472">Membrane</keyword>